<organism evidence="1 2">
    <name type="scientific">Phytophthora lilii</name>
    <dbReference type="NCBI Taxonomy" id="2077276"/>
    <lineage>
        <taxon>Eukaryota</taxon>
        <taxon>Sar</taxon>
        <taxon>Stramenopiles</taxon>
        <taxon>Oomycota</taxon>
        <taxon>Peronosporomycetes</taxon>
        <taxon>Peronosporales</taxon>
        <taxon>Peronosporaceae</taxon>
        <taxon>Phytophthora</taxon>
    </lineage>
</organism>
<keyword evidence="2" id="KW-1185">Reference proteome</keyword>
<name>A0A9W6TYK1_9STRA</name>
<protein>
    <submittedName>
        <fullName evidence="1">Unnamed protein product</fullName>
    </submittedName>
</protein>
<evidence type="ECO:0000313" key="1">
    <source>
        <dbReference type="EMBL" id="GMF22201.1"/>
    </source>
</evidence>
<reference evidence="1" key="1">
    <citation type="submission" date="2023-04" db="EMBL/GenBank/DDBJ databases">
        <title>Phytophthora lilii NBRC 32176.</title>
        <authorList>
            <person name="Ichikawa N."/>
            <person name="Sato H."/>
            <person name="Tonouchi N."/>
        </authorList>
    </citation>
    <scope>NUCLEOTIDE SEQUENCE</scope>
    <source>
        <strain evidence="1">NBRC 32176</strain>
    </source>
</reference>
<gene>
    <name evidence="1" type="ORF">Plil01_000881700</name>
</gene>
<dbReference type="Proteomes" id="UP001165083">
    <property type="component" value="Unassembled WGS sequence"/>
</dbReference>
<accession>A0A9W6TYK1</accession>
<dbReference type="AlphaFoldDB" id="A0A9W6TYK1"/>
<evidence type="ECO:0000313" key="2">
    <source>
        <dbReference type="Proteomes" id="UP001165083"/>
    </source>
</evidence>
<comment type="caution">
    <text evidence="1">The sequence shown here is derived from an EMBL/GenBank/DDBJ whole genome shotgun (WGS) entry which is preliminary data.</text>
</comment>
<sequence length="106" mass="11389">MRAPLEADATRTLAIDGQSLGDRFWNVGMRWSTAPARLKFPPGRSIVGSLSRVAAVVDQSKLKQVGASRVKAEDLHDRRGELALPTPRAACSRARGQSLIGALPID</sequence>
<dbReference type="EMBL" id="BSXW01000433">
    <property type="protein sequence ID" value="GMF22201.1"/>
    <property type="molecule type" value="Genomic_DNA"/>
</dbReference>
<proteinExistence type="predicted"/>